<dbReference type="EMBL" id="SMMG02000006">
    <property type="protein sequence ID" value="KAA3470272.1"/>
    <property type="molecule type" value="Genomic_DNA"/>
</dbReference>
<name>A0A5B6VMD7_9ROSI</name>
<gene>
    <name evidence="2" type="ORF">EPI10_015995</name>
</gene>
<reference evidence="3" key="1">
    <citation type="journal article" date="2019" name="Plant Biotechnol. J.">
        <title>Genome sequencing of the Australian wild diploid species Gossypium australe highlights disease resistance and delayed gland morphogenesis.</title>
        <authorList>
            <person name="Cai Y."/>
            <person name="Cai X."/>
            <person name="Wang Q."/>
            <person name="Wang P."/>
            <person name="Zhang Y."/>
            <person name="Cai C."/>
            <person name="Xu Y."/>
            <person name="Wang K."/>
            <person name="Zhou Z."/>
            <person name="Wang C."/>
            <person name="Geng S."/>
            <person name="Li B."/>
            <person name="Dong Q."/>
            <person name="Hou Y."/>
            <person name="Wang H."/>
            <person name="Ai P."/>
            <person name="Liu Z."/>
            <person name="Yi F."/>
            <person name="Sun M."/>
            <person name="An G."/>
            <person name="Cheng J."/>
            <person name="Zhang Y."/>
            <person name="Shi Q."/>
            <person name="Xie Y."/>
            <person name="Shi X."/>
            <person name="Chang Y."/>
            <person name="Huang F."/>
            <person name="Chen Y."/>
            <person name="Hong S."/>
            <person name="Mi L."/>
            <person name="Sun Q."/>
            <person name="Zhang L."/>
            <person name="Zhou B."/>
            <person name="Peng R."/>
            <person name="Zhang X."/>
            <person name="Liu F."/>
        </authorList>
    </citation>
    <scope>NUCLEOTIDE SEQUENCE [LARGE SCALE GENOMIC DNA]</scope>
    <source>
        <strain evidence="3">cv. PA1801</strain>
    </source>
</reference>
<keyword evidence="3" id="KW-1185">Reference proteome</keyword>
<comment type="caution">
    <text evidence="2">The sequence shown here is derived from an EMBL/GenBank/DDBJ whole genome shotgun (WGS) entry which is preliminary data.</text>
</comment>
<evidence type="ECO:0000313" key="3">
    <source>
        <dbReference type="Proteomes" id="UP000325315"/>
    </source>
</evidence>
<dbReference type="AlphaFoldDB" id="A0A5B6VMD7"/>
<dbReference type="OrthoDB" id="1411056at2759"/>
<evidence type="ECO:0000256" key="1">
    <source>
        <dbReference type="SAM" id="MobiDB-lite"/>
    </source>
</evidence>
<feature type="region of interest" description="Disordered" evidence="1">
    <location>
        <begin position="1"/>
        <end position="44"/>
    </location>
</feature>
<organism evidence="2 3">
    <name type="scientific">Gossypium australe</name>
    <dbReference type="NCBI Taxonomy" id="47621"/>
    <lineage>
        <taxon>Eukaryota</taxon>
        <taxon>Viridiplantae</taxon>
        <taxon>Streptophyta</taxon>
        <taxon>Embryophyta</taxon>
        <taxon>Tracheophyta</taxon>
        <taxon>Spermatophyta</taxon>
        <taxon>Magnoliopsida</taxon>
        <taxon>eudicotyledons</taxon>
        <taxon>Gunneridae</taxon>
        <taxon>Pentapetalae</taxon>
        <taxon>rosids</taxon>
        <taxon>malvids</taxon>
        <taxon>Malvales</taxon>
        <taxon>Malvaceae</taxon>
        <taxon>Malvoideae</taxon>
        <taxon>Gossypium</taxon>
    </lineage>
</organism>
<accession>A0A5B6VMD7</accession>
<sequence>MSSNQARAGSEEAESASQASVQRPTNNSSRRPKSEGQEFRATIEDDPERAEFWLENTIRVLDELPCTPVECLKCDVSLLKDTSYLWWKIVTSVVPRESITWEFFQTEFRKKYINQSFLDQKRKELLELK</sequence>
<feature type="compositionally biased region" description="Basic and acidic residues" evidence="1">
    <location>
        <begin position="32"/>
        <end position="43"/>
    </location>
</feature>
<protein>
    <submittedName>
        <fullName evidence="2">DNA/RNA polymerases superfamily protein</fullName>
    </submittedName>
</protein>
<proteinExistence type="predicted"/>
<dbReference type="Proteomes" id="UP000325315">
    <property type="component" value="Unassembled WGS sequence"/>
</dbReference>
<evidence type="ECO:0000313" key="2">
    <source>
        <dbReference type="EMBL" id="KAA3470272.1"/>
    </source>
</evidence>